<feature type="transmembrane region" description="Helical" evidence="3">
    <location>
        <begin position="134"/>
        <end position="155"/>
    </location>
</feature>
<organism evidence="5 6">
    <name type="scientific">Accipiter nisus</name>
    <name type="common">Eurasian sparrowhawk</name>
    <dbReference type="NCBI Taxonomy" id="211598"/>
    <lineage>
        <taxon>Eukaryota</taxon>
        <taxon>Metazoa</taxon>
        <taxon>Chordata</taxon>
        <taxon>Craniata</taxon>
        <taxon>Vertebrata</taxon>
        <taxon>Euteleostomi</taxon>
        <taxon>Archelosauria</taxon>
        <taxon>Archosauria</taxon>
        <taxon>Dinosauria</taxon>
        <taxon>Saurischia</taxon>
        <taxon>Theropoda</taxon>
        <taxon>Coelurosauria</taxon>
        <taxon>Aves</taxon>
        <taxon>Neognathae</taxon>
        <taxon>Neoaves</taxon>
        <taxon>Telluraves</taxon>
        <taxon>Accipitrimorphae</taxon>
        <taxon>Accipitriformes</taxon>
        <taxon>Accipitridae</taxon>
        <taxon>Accipitrinae</taxon>
        <taxon>Accipiter</taxon>
    </lineage>
</organism>
<keyword evidence="6" id="KW-1185">Reference proteome</keyword>
<dbReference type="Proteomes" id="UP000694541">
    <property type="component" value="Unplaced"/>
</dbReference>
<proteinExistence type="inferred from homology"/>
<feature type="transmembrane region" description="Helical" evidence="3">
    <location>
        <begin position="276"/>
        <end position="294"/>
    </location>
</feature>
<feature type="signal peptide" evidence="4">
    <location>
        <begin position="1"/>
        <end position="19"/>
    </location>
</feature>
<feature type="chain" id="PRO_5046450132" evidence="4">
    <location>
        <begin position="20"/>
        <end position="549"/>
    </location>
</feature>
<dbReference type="InterPro" id="IPR036259">
    <property type="entry name" value="MFS_trans_sf"/>
</dbReference>
<feature type="transmembrane region" description="Helical" evidence="3">
    <location>
        <begin position="175"/>
        <end position="196"/>
    </location>
</feature>
<keyword evidence="3" id="KW-0812">Transmembrane</keyword>
<accession>A0A8B9RVQ8</accession>
<feature type="transmembrane region" description="Helical" evidence="3">
    <location>
        <begin position="62"/>
        <end position="82"/>
    </location>
</feature>
<keyword evidence="4" id="KW-0732">Signal</keyword>
<dbReference type="AlphaFoldDB" id="A0A8B9RVQ8"/>
<feature type="transmembrane region" description="Helical" evidence="3">
    <location>
        <begin position="405"/>
        <end position="431"/>
    </location>
</feature>
<dbReference type="Pfam" id="PF13347">
    <property type="entry name" value="MFS_2"/>
    <property type="match status" value="1"/>
</dbReference>
<feature type="transmembrane region" description="Helical" evidence="3">
    <location>
        <begin position="332"/>
        <end position="353"/>
    </location>
</feature>
<comment type="subcellular location">
    <subcellularLocation>
        <location evidence="1">Membrane</location>
        <topology evidence="1">Multi-pass membrane protein</topology>
    </subcellularLocation>
</comment>
<evidence type="ECO:0000256" key="2">
    <source>
        <dbReference type="ARBA" id="ARBA00008335"/>
    </source>
</evidence>
<reference evidence="5" key="2">
    <citation type="submission" date="2025-09" db="UniProtKB">
        <authorList>
            <consortium name="Ensembl"/>
        </authorList>
    </citation>
    <scope>IDENTIFICATION</scope>
</reference>
<protein>
    <submittedName>
        <fullName evidence="5">Major facilitator superfamily domain containing 12</fullName>
    </submittedName>
</protein>
<dbReference type="GO" id="GO:0008643">
    <property type="term" value="P:carbohydrate transport"/>
    <property type="evidence" value="ECO:0007669"/>
    <property type="project" value="InterPro"/>
</dbReference>
<reference evidence="5" key="1">
    <citation type="submission" date="2025-08" db="UniProtKB">
        <authorList>
            <consortium name="Ensembl"/>
        </authorList>
    </citation>
    <scope>IDENTIFICATION</scope>
</reference>
<dbReference type="GO" id="GO:0005886">
    <property type="term" value="C:plasma membrane"/>
    <property type="evidence" value="ECO:0007669"/>
    <property type="project" value="TreeGrafter"/>
</dbReference>
<sequence>MCASLWFTYLLLYLHAVLGYGHRLAGALLLAGQVADGLCTPLLGYEADRSTGCGRYGRRKSWHLAGTTCVLVSFPFIFNPCLGCKENTPEWAAFIYYLPFIIIFQFGWAATQISHLSLIPELVTTEHEKVELTAFRYAFTVLANITVYGLAWLLLNFQVDQPDRTEHLGIQDVPIFRNLSLIVMGLGAVFSLIFHLGTKEKPYPPGSLPHLEESTPLLQKEPTSPPHPLLIWKDWLLEPAFYQVAVLYMSTRLIVNLSQTYIAMYLTNSLLLPKKYIATIPLVMYISGFLSSFLMKPVNKWIGRNLTYFVGILVILAFASWVTLARQMGAEIYGAAVLLGAGSATILVTSLSMTADLIGTNTHSGAFVYGAMSFTDKMANGLAVMAIQNLHPCPTELCCPACISFYHWVMVSVTGGIAIAAIASLCCIMVWPIRIRYREWGWGHQVAGGAGMWLGALGALCPVSAWAKVKVSFQMAPAAGRWQEPCPSRRSCGRAGCRDARGPAHRGTLMVGTRGRTTILLLLLLAPEPEAVPACCALLEGRIHLRWPC</sequence>
<dbReference type="Ensembl" id="ENSANIT00000012927.1">
    <property type="protein sequence ID" value="ENSANIP00000012493.1"/>
    <property type="gene ID" value="ENSANIG00000008461.1"/>
</dbReference>
<name>A0A8B9RVQ8_9AVES</name>
<dbReference type="InterPro" id="IPR039672">
    <property type="entry name" value="MFS_2"/>
</dbReference>
<evidence type="ECO:0000256" key="3">
    <source>
        <dbReference type="SAM" id="Phobius"/>
    </source>
</evidence>
<evidence type="ECO:0000256" key="4">
    <source>
        <dbReference type="SAM" id="SignalP"/>
    </source>
</evidence>
<feature type="transmembrane region" description="Helical" evidence="3">
    <location>
        <begin position="94"/>
        <end position="114"/>
    </location>
</feature>
<dbReference type="GO" id="GO:0048021">
    <property type="term" value="P:regulation of melanin biosynthetic process"/>
    <property type="evidence" value="ECO:0007669"/>
    <property type="project" value="TreeGrafter"/>
</dbReference>
<dbReference type="PANTHER" id="PTHR11328">
    <property type="entry name" value="MAJOR FACILITATOR SUPERFAMILY DOMAIN-CONTAINING PROTEIN"/>
    <property type="match status" value="1"/>
</dbReference>
<dbReference type="GO" id="GO:0015293">
    <property type="term" value="F:symporter activity"/>
    <property type="evidence" value="ECO:0007669"/>
    <property type="project" value="InterPro"/>
</dbReference>
<evidence type="ECO:0000313" key="5">
    <source>
        <dbReference type="Ensembl" id="ENSANIP00000012493.1"/>
    </source>
</evidence>
<evidence type="ECO:0000313" key="6">
    <source>
        <dbReference type="Proteomes" id="UP000694541"/>
    </source>
</evidence>
<comment type="similarity">
    <text evidence="2">Belongs to the major facilitator superfamily.</text>
</comment>
<feature type="transmembrane region" description="Helical" evidence="3">
    <location>
        <begin position="306"/>
        <end position="325"/>
    </location>
</feature>
<dbReference type="PANTHER" id="PTHR11328:SF28">
    <property type="entry name" value="MAJOR FACILITATOR SUPERFAMILY DOMAIN-CONTAINING PROTEIN 12"/>
    <property type="match status" value="1"/>
</dbReference>
<keyword evidence="3" id="KW-1133">Transmembrane helix</keyword>
<dbReference type="CDD" id="cd17491">
    <property type="entry name" value="MFS_MFSD12"/>
    <property type="match status" value="1"/>
</dbReference>
<dbReference type="Gene3D" id="1.20.1250.20">
    <property type="entry name" value="MFS general substrate transporter like domains"/>
    <property type="match status" value="1"/>
</dbReference>
<dbReference type="SUPFAM" id="SSF103473">
    <property type="entry name" value="MFS general substrate transporter"/>
    <property type="match status" value="1"/>
</dbReference>
<keyword evidence="3" id="KW-0472">Membrane</keyword>
<evidence type="ECO:0000256" key="1">
    <source>
        <dbReference type="ARBA" id="ARBA00004141"/>
    </source>
</evidence>
<dbReference type="GO" id="GO:0043474">
    <property type="term" value="P:pigment metabolic process involved in pigmentation"/>
    <property type="evidence" value="ECO:0007669"/>
    <property type="project" value="TreeGrafter"/>
</dbReference>